<feature type="region of interest" description="Disordered" evidence="2">
    <location>
        <begin position="1"/>
        <end position="27"/>
    </location>
</feature>
<dbReference type="InterPro" id="IPR009061">
    <property type="entry name" value="DNA-bd_dom_put_sf"/>
</dbReference>
<dbReference type="Proteomes" id="UP000746595">
    <property type="component" value="Unassembled WGS sequence"/>
</dbReference>
<accession>A0ABX1G9S7</accession>
<evidence type="ECO:0000259" key="3">
    <source>
        <dbReference type="PROSITE" id="PS50937"/>
    </source>
</evidence>
<comment type="caution">
    <text evidence="4">The sequence shown here is derived from an EMBL/GenBank/DDBJ whole genome shotgun (WGS) entry which is preliminary data.</text>
</comment>
<reference evidence="4 5" key="1">
    <citation type="submission" date="2020-04" db="EMBL/GenBank/DDBJ databases">
        <title>Paeniglutamicibacter sp. ANT13_2, a novel actinomycete isolated from sediment in Antarctica.</title>
        <authorList>
            <person name="Sakdapetsiri C."/>
            <person name="Pinyakong O."/>
        </authorList>
    </citation>
    <scope>NUCLEOTIDE SEQUENCE [LARGE SCALE GENOMIC DNA]</scope>
    <source>
        <strain evidence="4 5">ANT13_2</strain>
    </source>
</reference>
<organism evidence="4 5">
    <name type="scientific">Paeniglutamicibacter terrestris</name>
    <dbReference type="NCBI Taxonomy" id="2723403"/>
    <lineage>
        <taxon>Bacteria</taxon>
        <taxon>Bacillati</taxon>
        <taxon>Actinomycetota</taxon>
        <taxon>Actinomycetes</taxon>
        <taxon>Micrococcales</taxon>
        <taxon>Micrococcaceae</taxon>
        <taxon>Paeniglutamicibacter</taxon>
    </lineage>
</organism>
<evidence type="ECO:0000256" key="1">
    <source>
        <dbReference type="ARBA" id="ARBA00023125"/>
    </source>
</evidence>
<keyword evidence="1" id="KW-0238">DNA-binding</keyword>
<dbReference type="Pfam" id="PF13411">
    <property type="entry name" value="MerR_1"/>
    <property type="match status" value="1"/>
</dbReference>
<dbReference type="PANTHER" id="PTHR30204">
    <property type="entry name" value="REDOX-CYCLING DRUG-SENSING TRANSCRIPTIONAL ACTIVATOR SOXR"/>
    <property type="match status" value="1"/>
</dbReference>
<dbReference type="Gene3D" id="1.10.1660.10">
    <property type="match status" value="1"/>
</dbReference>
<dbReference type="EMBL" id="JAAWVT010000009">
    <property type="protein sequence ID" value="NKG22157.1"/>
    <property type="molecule type" value="Genomic_DNA"/>
</dbReference>
<evidence type="ECO:0000256" key="2">
    <source>
        <dbReference type="SAM" id="MobiDB-lite"/>
    </source>
</evidence>
<evidence type="ECO:0000313" key="4">
    <source>
        <dbReference type="EMBL" id="NKG22157.1"/>
    </source>
</evidence>
<dbReference type="SMART" id="SM00422">
    <property type="entry name" value="HTH_MERR"/>
    <property type="match status" value="1"/>
</dbReference>
<dbReference type="PANTHER" id="PTHR30204:SF89">
    <property type="entry name" value="HTH MERR-TYPE DOMAIN-CONTAINING PROTEIN"/>
    <property type="match status" value="1"/>
</dbReference>
<evidence type="ECO:0000313" key="5">
    <source>
        <dbReference type="Proteomes" id="UP000746595"/>
    </source>
</evidence>
<proteinExistence type="predicted"/>
<dbReference type="InterPro" id="IPR047057">
    <property type="entry name" value="MerR_fam"/>
</dbReference>
<dbReference type="CDD" id="cd00592">
    <property type="entry name" value="HTH_MerR-like"/>
    <property type="match status" value="1"/>
</dbReference>
<gene>
    <name evidence="4" type="ORF">HED64_15775</name>
</gene>
<sequence>MARRCASESSGSPSTSRCPTTRPPPATKQTQLVIQAARNPRLAVVAGDSQRAVALNIGEVLSELHEEFAQVTASKIRFLEEKGLLTPQRTSAGYRKYLPDDVGRLRFILGLQRDQYLPLKVIKDYLDAVDRGDRPEQLPGGHTLAPRSISEQMTRDLVARTRPVTKAELQGLCGGSSELIEDLLAFGMIVPENDRFDEHAQKIAVASAALAGHGIEPRHLRAFRAAADREVGLVEGVVAPQRSRGDMASRARAAETAREISDACMALHGALVNGAIAKMDH</sequence>
<feature type="domain" description="HTH merR-type" evidence="3">
    <location>
        <begin position="67"/>
        <end position="128"/>
    </location>
</feature>
<protein>
    <submittedName>
        <fullName evidence="4">MerR family transcriptional regulator</fullName>
    </submittedName>
</protein>
<feature type="compositionally biased region" description="Low complexity" evidence="2">
    <location>
        <begin position="7"/>
        <end position="20"/>
    </location>
</feature>
<dbReference type="InterPro" id="IPR000551">
    <property type="entry name" value="MerR-type_HTH_dom"/>
</dbReference>
<keyword evidence="5" id="KW-1185">Reference proteome</keyword>
<dbReference type="SUPFAM" id="SSF46955">
    <property type="entry name" value="Putative DNA-binding domain"/>
    <property type="match status" value="1"/>
</dbReference>
<name>A0ABX1G9S7_9MICC</name>
<dbReference type="PROSITE" id="PS50937">
    <property type="entry name" value="HTH_MERR_2"/>
    <property type="match status" value="1"/>
</dbReference>